<evidence type="ECO:0000256" key="3">
    <source>
        <dbReference type="ARBA" id="ARBA00022679"/>
    </source>
</evidence>
<gene>
    <name evidence="10" type="ORF">K8U80_02925</name>
</gene>
<dbReference type="InterPro" id="IPR017438">
    <property type="entry name" value="ATP-NAD_kinase_N"/>
</dbReference>
<keyword evidence="3" id="KW-0808">Transferase</keyword>
<comment type="caution">
    <text evidence="10">The sequence shown here is derived from an EMBL/GenBank/DDBJ whole genome shotgun (WGS) entry which is preliminary data.</text>
</comment>
<evidence type="ECO:0000259" key="9">
    <source>
        <dbReference type="PROSITE" id="PS50146"/>
    </source>
</evidence>
<keyword evidence="6" id="KW-0067">ATP-binding</keyword>
<evidence type="ECO:0000256" key="6">
    <source>
        <dbReference type="ARBA" id="ARBA00022840"/>
    </source>
</evidence>
<dbReference type="InterPro" id="IPR016064">
    <property type="entry name" value="NAD/diacylglycerol_kinase_sf"/>
</dbReference>
<evidence type="ECO:0000256" key="5">
    <source>
        <dbReference type="ARBA" id="ARBA00022777"/>
    </source>
</evidence>
<evidence type="ECO:0000313" key="10">
    <source>
        <dbReference type="EMBL" id="HJG30331.1"/>
    </source>
</evidence>
<name>A0A921INP6_9ACTN</name>
<keyword evidence="7" id="KW-0443">Lipid metabolism</keyword>
<dbReference type="GO" id="GO:0016301">
    <property type="term" value="F:kinase activity"/>
    <property type="evidence" value="ECO:0007669"/>
    <property type="project" value="UniProtKB-KW"/>
</dbReference>
<dbReference type="PROSITE" id="PS50146">
    <property type="entry name" value="DAGK"/>
    <property type="match status" value="1"/>
</dbReference>
<feature type="domain" description="DAGKc" evidence="9">
    <location>
        <begin position="1"/>
        <end position="124"/>
    </location>
</feature>
<evidence type="ECO:0000256" key="1">
    <source>
        <dbReference type="ARBA" id="ARBA00001946"/>
    </source>
</evidence>
<keyword evidence="4" id="KW-0547">Nucleotide-binding</keyword>
<dbReference type="Pfam" id="PF19279">
    <property type="entry name" value="YegS_C"/>
    <property type="match status" value="1"/>
</dbReference>
<sequence length="309" mass="32743">MRCLIIHNPASGPSSDEIFAFSRALSRAGDEICMRFIGAGMEASDATADATSFDRIVVSGGDGTVSNVLDCLRGTHIPLLVFPSGTANLFFNNIGNAPEAAALAAACRRGRTASVDMGELYWKDEAGDIQRHGFIIIAGSGFDAAIMEKAAPSKNDIGEIAYAFAALATPEPQVAHFIIEHDGQIDELDGIGCMVGNTAVIQNDINLFPDCRMDDGLIDITVIEPAKTVELLPTLLAAALDPAGKGLGRPQFKMFQAKEARITCKPSLGMQFDGELIPNNSGVFGARVLPRCLDVIIDDFSKLNARNAG</sequence>
<comment type="cofactor">
    <cofactor evidence="1">
        <name>Mg(2+)</name>
        <dbReference type="ChEBI" id="CHEBI:18420"/>
    </cofactor>
</comment>
<dbReference type="InterPro" id="IPR050187">
    <property type="entry name" value="Lipid_Phosphate_FormReg"/>
</dbReference>
<dbReference type="EMBL" id="DYVF01000022">
    <property type="protein sequence ID" value="HJG30331.1"/>
    <property type="molecule type" value="Genomic_DNA"/>
</dbReference>
<dbReference type="GO" id="GO:0005886">
    <property type="term" value="C:plasma membrane"/>
    <property type="evidence" value="ECO:0007669"/>
    <property type="project" value="TreeGrafter"/>
</dbReference>
<comment type="similarity">
    <text evidence="2">Belongs to the diacylglycerol/lipid kinase family.</text>
</comment>
<dbReference type="PANTHER" id="PTHR12358:SF106">
    <property type="entry name" value="LIPID KINASE YEGS"/>
    <property type="match status" value="1"/>
</dbReference>
<evidence type="ECO:0000256" key="4">
    <source>
        <dbReference type="ARBA" id="ARBA00022741"/>
    </source>
</evidence>
<dbReference type="GO" id="GO:0008654">
    <property type="term" value="P:phospholipid biosynthetic process"/>
    <property type="evidence" value="ECO:0007669"/>
    <property type="project" value="UniProtKB-KW"/>
</dbReference>
<reference evidence="10" key="1">
    <citation type="journal article" date="2021" name="PeerJ">
        <title>Extensive microbial diversity within the chicken gut microbiome revealed by metagenomics and culture.</title>
        <authorList>
            <person name="Gilroy R."/>
            <person name="Ravi A."/>
            <person name="Getino M."/>
            <person name="Pursley I."/>
            <person name="Horton D.L."/>
            <person name="Alikhan N.F."/>
            <person name="Baker D."/>
            <person name="Gharbi K."/>
            <person name="Hall N."/>
            <person name="Watson M."/>
            <person name="Adriaenssens E.M."/>
            <person name="Foster-Nyarko E."/>
            <person name="Jarju S."/>
            <person name="Secka A."/>
            <person name="Antonio M."/>
            <person name="Oren A."/>
            <person name="Chaudhuri R.R."/>
            <person name="La Ragione R."/>
            <person name="Hildebrand F."/>
            <person name="Pallen M.J."/>
        </authorList>
    </citation>
    <scope>NUCLEOTIDE SEQUENCE</scope>
    <source>
        <strain evidence="10">ChiGjej2B2-7701</strain>
    </source>
</reference>
<keyword evidence="8" id="KW-1208">Phospholipid metabolism</keyword>
<dbReference type="SMART" id="SM00046">
    <property type="entry name" value="DAGKc"/>
    <property type="match status" value="1"/>
</dbReference>
<dbReference type="InterPro" id="IPR045540">
    <property type="entry name" value="YegS/DAGK_C"/>
</dbReference>
<proteinExistence type="inferred from homology"/>
<accession>A0A921INP6</accession>
<organism evidence="10 11">
    <name type="scientific">Collinsella ihumii</name>
    <dbReference type="NCBI Taxonomy" id="1720204"/>
    <lineage>
        <taxon>Bacteria</taxon>
        <taxon>Bacillati</taxon>
        <taxon>Actinomycetota</taxon>
        <taxon>Coriobacteriia</taxon>
        <taxon>Coriobacteriales</taxon>
        <taxon>Coriobacteriaceae</taxon>
        <taxon>Collinsella</taxon>
    </lineage>
</organism>
<dbReference type="Gene3D" id="3.40.50.10330">
    <property type="entry name" value="Probable inorganic polyphosphate/atp-NAD kinase, domain 1"/>
    <property type="match status" value="1"/>
</dbReference>
<keyword evidence="7" id="KW-0444">Lipid biosynthesis</keyword>
<dbReference type="AlphaFoldDB" id="A0A921INP6"/>
<dbReference type="Gene3D" id="2.60.200.40">
    <property type="match status" value="1"/>
</dbReference>
<dbReference type="InterPro" id="IPR001206">
    <property type="entry name" value="Diacylglycerol_kinase_cat_dom"/>
</dbReference>
<evidence type="ECO:0000313" key="11">
    <source>
        <dbReference type="Proteomes" id="UP000746751"/>
    </source>
</evidence>
<dbReference type="Proteomes" id="UP000746751">
    <property type="component" value="Unassembled WGS sequence"/>
</dbReference>
<evidence type="ECO:0000256" key="8">
    <source>
        <dbReference type="ARBA" id="ARBA00023264"/>
    </source>
</evidence>
<dbReference type="GO" id="GO:0005524">
    <property type="term" value="F:ATP binding"/>
    <property type="evidence" value="ECO:0007669"/>
    <property type="project" value="UniProtKB-KW"/>
</dbReference>
<keyword evidence="7" id="KW-0594">Phospholipid biosynthesis</keyword>
<evidence type="ECO:0000256" key="7">
    <source>
        <dbReference type="ARBA" id="ARBA00023209"/>
    </source>
</evidence>
<dbReference type="SUPFAM" id="SSF111331">
    <property type="entry name" value="NAD kinase/diacylglycerol kinase-like"/>
    <property type="match status" value="1"/>
</dbReference>
<protein>
    <submittedName>
        <fullName evidence="10">NAD(+)/NADH kinase</fullName>
    </submittedName>
</protein>
<evidence type="ECO:0000256" key="2">
    <source>
        <dbReference type="ARBA" id="ARBA00005983"/>
    </source>
</evidence>
<keyword evidence="5 10" id="KW-0418">Kinase</keyword>
<dbReference type="PANTHER" id="PTHR12358">
    <property type="entry name" value="SPHINGOSINE KINASE"/>
    <property type="match status" value="1"/>
</dbReference>
<reference evidence="10" key="2">
    <citation type="submission" date="2021-09" db="EMBL/GenBank/DDBJ databases">
        <authorList>
            <person name="Gilroy R."/>
        </authorList>
    </citation>
    <scope>NUCLEOTIDE SEQUENCE</scope>
    <source>
        <strain evidence="10">ChiGjej2B2-7701</strain>
    </source>
</reference>
<dbReference type="Pfam" id="PF00781">
    <property type="entry name" value="DAGK_cat"/>
    <property type="match status" value="1"/>
</dbReference>